<dbReference type="InterPro" id="IPR036390">
    <property type="entry name" value="WH_DNA-bd_sf"/>
</dbReference>
<feature type="domain" description="HTH marR-type" evidence="1">
    <location>
        <begin position="1"/>
        <end position="140"/>
    </location>
</feature>
<dbReference type="GO" id="GO:0003700">
    <property type="term" value="F:DNA-binding transcription factor activity"/>
    <property type="evidence" value="ECO:0007669"/>
    <property type="project" value="InterPro"/>
</dbReference>
<dbReference type="SUPFAM" id="SSF46785">
    <property type="entry name" value="Winged helix' DNA-binding domain"/>
    <property type="match status" value="1"/>
</dbReference>
<dbReference type="InterPro" id="IPR036388">
    <property type="entry name" value="WH-like_DNA-bd_sf"/>
</dbReference>
<dbReference type="PANTHER" id="PTHR33164:SF95">
    <property type="entry name" value="TRANSCRIPTIONAL REGULATOR"/>
    <property type="match status" value="1"/>
</dbReference>
<dbReference type="EMBL" id="CAFBMB010000047">
    <property type="protein sequence ID" value="CAB4897867.1"/>
    <property type="molecule type" value="Genomic_DNA"/>
</dbReference>
<accession>A0A6J7FQQ9</accession>
<name>A0A6J7FQQ9_9ZZZZ</name>
<organism evidence="2">
    <name type="scientific">freshwater metagenome</name>
    <dbReference type="NCBI Taxonomy" id="449393"/>
    <lineage>
        <taxon>unclassified sequences</taxon>
        <taxon>metagenomes</taxon>
        <taxon>ecological metagenomes</taxon>
    </lineage>
</organism>
<reference evidence="2" key="1">
    <citation type="submission" date="2020-05" db="EMBL/GenBank/DDBJ databases">
        <authorList>
            <person name="Chiriac C."/>
            <person name="Salcher M."/>
            <person name="Ghai R."/>
            <person name="Kavagutti S V."/>
        </authorList>
    </citation>
    <scope>NUCLEOTIDE SEQUENCE</scope>
</reference>
<dbReference type="PANTHER" id="PTHR33164">
    <property type="entry name" value="TRANSCRIPTIONAL REGULATOR, MARR FAMILY"/>
    <property type="match status" value="1"/>
</dbReference>
<dbReference type="Pfam" id="PF12802">
    <property type="entry name" value="MarR_2"/>
    <property type="match status" value="1"/>
</dbReference>
<dbReference type="InterPro" id="IPR039422">
    <property type="entry name" value="MarR/SlyA-like"/>
</dbReference>
<dbReference type="SMART" id="SM00347">
    <property type="entry name" value="HTH_MARR"/>
    <property type="match status" value="1"/>
</dbReference>
<dbReference type="GO" id="GO:0006950">
    <property type="term" value="P:response to stress"/>
    <property type="evidence" value="ECO:0007669"/>
    <property type="project" value="TreeGrafter"/>
</dbReference>
<dbReference type="AlphaFoldDB" id="A0A6J7FQQ9"/>
<evidence type="ECO:0000259" key="1">
    <source>
        <dbReference type="PROSITE" id="PS50995"/>
    </source>
</evidence>
<gene>
    <name evidence="2" type="ORF">UFOPK3516_00783</name>
</gene>
<evidence type="ECO:0000313" key="2">
    <source>
        <dbReference type="EMBL" id="CAB4897867.1"/>
    </source>
</evidence>
<dbReference type="PROSITE" id="PS50995">
    <property type="entry name" value="HTH_MARR_2"/>
    <property type="match status" value="1"/>
</dbReference>
<dbReference type="Gene3D" id="1.10.10.10">
    <property type="entry name" value="Winged helix-like DNA-binding domain superfamily/Winged helix DNA-binding domain"/>
    <property type="match status" value="1"/>
</dbReference>
<dbReference type="InterPro" id="IPR000835">
    <property type="entry name" value="HTH_MarR-typ"/>
</dbReference>
<proteinExistence type="predicted"/>
<dbReference type="PRINTS" id="PR00598">
    <property type="entry name" value="HTHMARR"/>
</dbReference>
<protein>
    <submittedName>
        <fullName evidence="2">Unannotated protein</fullName>
    </submittedName>
</protein>
<sequence length="142" mass="16107">MSEETREPQRHTGFLLRRAQQKHVATWQSVISGDVTSVQYGVMAVLDRRPGLAQKEICDELDLDRSTVADICIRMEKNGLLSRVPADDDRRRNVLDLTADGRREWERLKPLVEDVQAQLSKNLSSDELGILRALLAKILGDE</sequence>